<dbReference type="Pfam" id="PF02518">
    <property type="entry name" value="HATPase_c"/>
    <property type="match status" value="1"/>
</dbReference>
<keyword evidence="5" id="KW-0902">Two-component regulatory system</keyword>
<keyword evidence="7" id="KW-0472">Membrane</keyword>
<dbReference type="EMBL" id="JAHLQL010000001">
    <property type="protein sequence ID" value="MBU5590208.1"/>
    <property type="molecule type" value="Genomic_DNA"/>
</dbReference>
<dbReference type="InterPro" id="IPR000014">
    <property type="entry name" value="PAS"/>
</dbReference>
<evidence type="ECO:0000259" key="9">
    <source>
        <dbReference type="PROSITE" id="PS50113"/>
    </source>
</evidence>
<feature type="domain" description="Histidine kinase" evidence="8">
    <location>
        <begin position="224"/>
        <end position="445"/>
    </location>
</feature>
<dbReference type="PANTHER" id="PTHR43711">
    <property type="entry name" value="TWO-COMPONENT HISTIDINE KINASE"/>
    <property type="match status" value="1"/>
</dbReference>
<evidence type="ECO:0000256" key="3">
    <source>
        <dbReference type="ARBA" id="ARBA00022679"/>
    </source>
</evidence>
<comment type="catalytic activity">
    <reaction evidence="1">
        <text>ATP + protein L-histidine = ADP + protein N-phospho-L-histidine.</text>
        <dbReference type="EC" id="2.7.13.3"/>
    </reaction>
</comment>
<evidence type="ECO:0000256" key="2">
    <source>
        <dbReference type="ARBA" id="ARBA00012438"/>
    </source>
</evidence>
<dbReference type="SMART" id="SM00091">
    <property type="entry name" value="PAS"/>
    <property type="match status" value="1"/>
</dbReference>
<dbReference type="InterPro" id="IPR003594">
    <property type="entry name" value="HATPase_dom"/>
</dbReference>
<dbReference type="Proteomes" id="UP000736583">
    <property type="component" value="Unassembled WGS sequence"/>
</dbReference>
<keyword evidence="3" id="KW-0808">Transferase</keyword>
<dbReference type="Pfam" id="PF00512">
    <property type="entry name" value="HisKA"/>
    <property type="match status" value="1"/>
</dbReference>
<accession>A0ABS6EW45</accession>
<feature type="coiled-coil region" evidence="6">
    <location>
        <begin position="185"/>
        <end position="220"/>
    </location>
</feature>
<evidence type="ECO:0000256" key="4">
    <source>
        <dbReference type="ARBA" id="ARBA00022777"/>
    </source>
</evidence>
<keyword evidence="11" id="KW-1185">Reference proteome</keyword>
<proteinExistence type="predicted"/>
<sequence length="473" mass="54306">MFNLKYYKLERRYLSILVGIIVNLIITSIFIYSNITHREINIYFVVILISILVFSLVLQIIALLSMKKIIYIAKENEEIHSQVLESLPTGVLIHRKFKFIFANSLGAKLLNQDSGEDLVGRSLEEFVKLDMAIVGEERMESVLEEKEFKPLIENRLVRSNGDILEVETFSKPIFINKKVAVLNLIKDITEQKKVKELEKRIQEEKDKLKENMEIERLKNEFFANLSHEFRTPLTIILGIIQLMEKDIEGLPEIEQVMTNRIKVLKQNCYRLLKLIGNLIDMTKIDAGYFVLDLKNHEIISIIENTTLSIIDYANNKGINIEFDTEVEEKITACDADKIERIMLNLLSNAIKFTRDGGNIRVNVFDENQYIKIVVEDNGIGIPSDKVNMIFDRFVQVDKSFTRNHEGSGIGLSIVKAFVEMHNGNITAESIYGEGSKFTVILPVKILSEDIDNIIVENIGENSLERVNIEFSDI</sequence>
<dbReference type="InterPro" id="IPR050736">
    <property type="entry name" value="Sensor_HK_Regulatory"/>
</dbReference>
<dbReference type="InterPro" id="IPR005467">
    <property type="entry name" value="His_kinase_dom"/>
</dbReference>
<evidence type="ECO:0000256" key="7">
    <source>
        <dbReference type="SAM" id="Phobius"/>
    </source>
</evidence>
<dbReference type="NCBIfam" id="TIGR00229">
    <property type="entry name" value="sensory_box"/>
    <property type="match status" value="1"/>
</dbReference>
<evidence type="ECO:0000256" key="5">
    <source>
        <dbReference type="ARBA" id="ARBA00023012"/>
    </source>
</evidence>
<feature type="domain" description="PAC" evidence="9">
    <location>
        <begin position="150"/>
        <end position="200"/>
    </location>
</feature>
<gene>
    <name evidence="10" type="ORF">KQI89_00360</name>
</gene>
<dbReference type="CDD" id="cd16922">
    <property type="entry name" value="HATPase_EvgS-ArcB-TorS-like"/>
    <property type="match status" value="1"/>
</dbReference>
<dbReference type="PROSITE" id="PS50113">
    <property type="entry name" value="PAC"/>
    <property type="match status" value="1"/>
</dbReference>
<name>A0ABS6EW45_9CLOT</name>
<dbReference type="InterPro" id="IPR003661">
    <property type="entry name" value="HisK_dim/P_dom"/>
</dbReference>
<keyword evidence="7" id="KW-1133">Transmembrane helix</keyword>
<keyword evidence="6" id="KW-0175">Coiled coil</keyword>
<dbReference type="EC" id="2.7.13.3" evidence="2"/>
<organism evidence="10 11">
    <name type="scientific">Clostridium simiarum</name>
    <dbReference type="NCBI Taxonomy" id="2841506"/>
    <lineage>
        <taxon>Bacteria</taxon>
        <taxon>Bacillati</taxon>
        <taxon>Bacillota</taxon>
        <taxon>Clostridia</taxon>
        <taxon>Eubacteriales</taxon>
        <taxon>Clostridiaceae</taxon>
        <taxon>Clostridium</taxon>
    </lineage>
</organism>
<evidence type="ECO:0000256" key="6">
    <source>
        <dbReference type="SAM" id="Coils"/>
    </source>
</evidence>
<feature type="transmembrane region" description="Helical" evidence="7">
    <location>
        <begin position="12"/>
        <end position="35"/>
    </location>
</feature>
<protein>
    <recommendedName>
        <fullName evidence="2">histidine kinase</fullName>
        <ecNumber evidence="2">2.7.13.3</ecNumber>
    </recommendedName>
</protein>
<evidence type="ECO:0000259" key="8">
    <source>
        <dbReference type="PROSITE" id="PS50109"/>
    </source>
</evidence>
<dbReference type="InterPro" id="IPR000700">
    <property type="entry name" value="PAS-assoc_C"/>
</dbReference>
<dbReference type="SMART" id="SM00388">
    <property type="entry name" value="HisKA"/>
    <property type="match status" value="1"/>
</dbReference>
<evidence type="ECO:0000313" key="10">
    <source>
        <dbReference type="EMBL" id="MBU5590208.1"/>
    </source>
</evidence>
<comment type="caution">
    <text evidence="10">The sequence shown here is derived from an EMBL/GenBank/DDBJ whole genome shotgun (WGS) entry which is preliminary data.</text>
</comment>
<dbReference type="GO" id="GO:0016301">
    <property type="term" value="F:kinase activity"/>
    <property type="evidence" value="ECO:0007669"/>
    <property type="project" value="UniProtKB-KW"/>
</dbReference>
<dbReference type="PROSITE" id="PS50109">
    <property type="entry name" value="HIS_KIN"/>
    <property type="match status" value="1"/>
</dbReference>
<reference evidence="10 11" key="1">
    <citation type="submission" date="2021-06" db="EMBL/GenBank/DDBJ databases">
        <authorList>
            <person name="Sun Q."/>
            <person name="Li D."/>
        </authorList>
    </citation>
    <scope>NUCLEOTIDE SEQUENCE [LARGE SCALE GENOMIC DNA]</scope>
    <source>
        <strain evidence="10 11">MSJ-4</strain>
    </source>
</reference>
<feature type="transmembrane region" description="Helical" evidence="7">
    <location>
        <begin position="41"/>
        <end position="64"/>
    </location>
</feature>
<dbReference type="SMART" id="SM00387">
    <property type="entry name" value="HATPase_c"/>
    <property type="match status" value="1"/>
</dbReference>
<dbReference type="CDD" id="cd00082">
    <property type="entry name" value="HisKA"/>
    <property type="match status" value="1"/>
</dbReference>
<evidence type="ECO:0000313" key="11">
    <source>
        <dbReference type="Proteomes" id="UP000736583"/>
    </source>
</evidence>
<evidence type="ECO:0000256" key="1">
    <source>
        <dbReference type="ARBA" id="ARBA00000085"/>
    </source>
</evidence>
<dbReference type="PANTHER" id="PTHR43711:SF26">
    <property type="entry name" value="SENSOR HISTIDINE KINASE RCSC"/>
    <property type="match status" value="1"/>
</dbReference>
<keyword evidence="7" id="KW-0812">Transmembrane</keyword>
<keyword evidence="4 10" id="KW-0418">Kinase</keyword>
<dbReference type="RefSeq" id="WP_216455458.1">
    <property type="nucleotide sequence ID" value="NZ_JAHLQL010000001.1"/>
</dbReference>